<dbReference type="InterPro" id="IPR002182">
    <property type="entry name" value="NB-ARC"/>
</dbReference>
<organism evidence="3 4">
    <name type="scientific">Sphaerisporangium dianthi</name>
    <dbReference type="NCBI Taxonomy" id="1436120"/>
    <lineage>
        <taxon>Bacteria</taxon>
        <taxon>Bacillati</taxon>
        <taxon>Actinomycetota</taxon>
        <taxon>Actinomycetes</taxon>
        <taxon>Streptosporangiales</taxon>
        <taxon>Streptosporangiaceae</taxon>
        <taxon>Sphaerisporangium</taxon>
    </lineage>
</organism>
<dbReference type="PANTHER" id="PTHR46082:SF6">
    <property type="entry name" value="AAA+ ATPASE DOMAIN-CONTAINING PROTEIN-RELATED"/>
    <property type="match status" value="1"/>
</dbReference>
<evidence type="ECO:0000313" key="3">
    <source>
        <dbReference type="EMBL" id="MFC4529227.1"/>
    </source>
</evidence>
<keyword evidence="4" id="KW-1185">Reference proteome</keyword>
<evidence type="ECO:0000259" key="1">
    <source>
        <dbReference type="Pfam" id="PF00931"/>
    </source>
</evidence>
<reference evidence="4" key="1">
    <citation type="journal article" date="2019" name="Int. J. Syst. Evol. Microbiol.">
        <title>The Global Catalogue of Microorganisms (GCM) 10K type strain sequencing project: providing services to taxonomists for standard genome sequencing and annotation.</title>
        <authorList>
            <consortium name="The Broad Institute Genomics Platform"/>
            <consortium name="The Broad Institute Genome Sequencing Center for Infectious Disease"/>
            <person name="Wu L."/>
            <person name="Ma J."/>
        </authorList>
    </citation>
    <scope>NUCLEOTIDE SEQUENCE [LARGE SCALE GENOMIC DNA]</scope>
    <source>
        <strain evidence="4">CGMCC 4.7132</strain>
    </source>
</reference>
<dbReference type="Pfam" id="PF13424">
    <property type="entry name" value="TPR_12"/>
    <property type="match status" value="4"/>
</dbReference>
<dbReference type="SUPFAM" id="SSF52540">
    <property type="entry name" value="P-loop containing nucleoside triphosphate hydrolases"/>
    <property type="match status" value="1"/>
</dbReference>
<dbReference type="SUPFAM" id="SSF48452">
    <property type="entry name" value="TPR-like"/>
    <property type="match status" value="3"/>
</dbReference>
<dbReference type="Pfam" id="PF00931">
    <property type="entry name" value="NB-ARC"/>
    <property type="match status" value="1"/>
</dbReference>
<dbReference type="RefSeq" id="WP_380835596.1">
    <property type="nucleotide sequence ID" value="NZ_JBHSFP010000001.1"/>
</dbReference>
<dbReference type="InterPro" id="IPR011990">
    <property type="entry name" value="TPR-like_helical_dom_sf"/>
</dbReference>
<dbReference type="PANTHER" id="PTHR46082">
    <property type="entry name" value="ATP/GTP-BINDING PROTEIN-RELATED"/>
    <property type="match status" value="1"/>
</dbReference>
<evidence type="ECO:0000259" key="2">
    <source>
        <dbReference type="Pfam" id="PF25000"/>
    </source>
</evidence>
<dbReference type="Pfam" id="PF25000">
    <property type="entry name" value="DUF7779"/>
    <property type="match status" value="1"/>
</dbReference>
<dbReference type="EMBL" id="JBHSFP010000001">
    <property type="protein sequence ID" value="MFC4529227.1"/>
    <property type="molecule type" value="Genomic_DNA"/>
</dbReference>
<proteinExistence type="predicted"/>
<dbReference type="InterPro" id="IPR053137">
    <property type="entry name" value="NLR-like"/>
</dbReference>
<feature type="domain" description="DUF7779" evidence="2">
    <location>
        <begin position="305"/>
        <end position="389"/>
    </location>
</feature>
<feature type="domain" description="NB-ARC" evidence="1">
    <location>
        <begin position="74"/>
        <end position="221"/>
    </location>
</feature>
<evidence type="ECO:0000313" key="4">
    <source>
        <dbReference type="Proteomes" id="UP001596004"/>
    </source>
</evidence>
<comment type="caution">
    <text evidence="3">The sequence shown here is derived from an EMBL/GenBank/DDBJ whole genome shotgun (WGS) entry which is preliminary data.</text>
</comment>
<protein>
    <submittedName>
        <fullName evidence="3">FxSxx-COOH system tetratricopeptide repeat protein</fullName>
    </submittedName>
</protein>
<dbReference type="Proteomes" id="UP001596004">
    <property type="component" value="Unassembled WGS sequence"/>
</dbReference>
<sequence length="839" mass="92541">MSSPAPAEPLTDPDRPAQSVVDTQVYGHLLQISQVEGNVTVRLGETASVLERDLQQIIEGDIPQQPRGFQLRRQLLERLHNQVAATGAAVVCAVTGTPGVGKTMLAAAYAWSCQAAGWPVVAWIVAETGEQIQTGLAALAERLQLRQTEDDAATAARRARDWLSATRQPSLLVFDNAADVEQVRTWCPATGAARVVITSRNRAFERAYDAVPVQEFTPEQARRFLRERTGLPDEVGAGQVAAELGYLPLALDQAAALIVRRRLDYGRYLRLLRTFPLPRYLPAEAGARYPTGTAKAILLAVTQAEETLPHARPMLEKLAVLSPAGVPRLILYGTPDIGDPDDLDEQAEIAREQVDEVLADLADTSLISFTEDGGTVLMHRLVQRVLRERARYDNRLQATLTEVTALLARFNDALPDGHATWSARPATEMLIEQTTALHALTPQDALTGPLLSLRAWCARYLIDLADLRRAIPLCEQTLAEQKRALGEEHPDTLNSRSNLAYAYQAAGNLKRAIPLHERTLTVRKRVLGDEHPHTLNSRNNLAYAYQAAGNLERAIQLHEQTSVDYVRLLGEEHPYTLTSRSNLANAYLTAGNLERAIPLYEQTLTERERALGDEHPDTLTSRNNLANAYLTAGNLERAILLFEQALTERERVLGDEHPDTLTSRNNLANAYQAAGNLERAIPLHEQTLADEERVLGDEHPHTLNSRNNLAGAYRAAGDLKRAIPLYEQTLAEQERLLGDEHPHTLNSRNNLAGAYQTAGDLKRAIPLYEQTLAEQERLLGDGHPHTLTSRNNLAGAYQAAGNLKRAIPVYEQTLADCERVLGGEHPLTKTVRGNLQRAQ</sequence>
<dbReference type="InterPro" id="IPR027417">
    <property type="entry name" value="P-loop_NTPase"/>
</dbReference>
<accession>A0ABV9C978</accession>
<gene>
    <name evidence="3" type="primary">fxsT</name>
    <name evidence="3" type="ORF">ACFO60_00510</name>
</gene>
<dbReference type="Gene3D" id="1.25.40.10">
    <property type="entry name" value="Tetratricopeptide repeat domain"/>
    <property type="match status" value="3"/>
</dbReference>
<dbReference type="Gene3D" id="3.40.50.300">
    <property type="entry name" value="P-loop containing nucleotide triphosphate hydrolases"/>
    <property type="match status" value="1"/>
</dbReference>
<dbReference type="Pfam" id="PF13374">
    <property type="entry name" value="TPR_10"/>
    <property type="match status" value="1"/>
</dbReference>
<dbReference type="InterPro" id="IPR019734">
    <property type="entry name" value="TPR_rpt"/>
</dbReference>
<name>A0ABV9C978_9ACTN</name>
<dbReference type="InterPro" id="IPR056681">
    <property type="entry name" value="DUF7779"/>
</dbReference>
<dbReference type="SMART" id="SM00028">
    <property type="entry name" value="TPR"/>
    <property type="match status" value="7"/>
</dbReference>
<dbReference type="NCBIfam" id="NF040586">
    <property type="entry name" value="FxSxx_TPR"/>
    <property type="match status" value="1"/>
</dbReference>